<dbReference type="EMBL" id="JAPFFI010000021">
    <property type="protein sequence ID" value="KAJ6333587.1"/>
    <property type="molecule type" value="Genomic_DNA"/>
</dbReference>
<reference evidence="2" key="1">
    <citation type="submission" date="2022-10" db="EMBL/GenBank/DDBJ databases">
        <authorList>
            <person name="Hyden B.L."/>
            <person name="Feng K."/>
            <person name="Yates T."/>
            <person name="Jawdy S."/>
            <person name="Smart L.B."/>
            <person name="Muchero W."/>
        </authorList>
    </citation>
    <scope>NUCLEOTIDE SEQUENCE</scope>
    <source>
        <tissue evidence="2">Shoot tip</tissue>
    </source>
</reference>
<feature type="compositionally biased region" description="Basic and acidic residues" evidence="1">
    <location>
        <begin position="140"/>
        <end position="156"/>
    </location>
</feature>
<proteinExistence type="predicted"/>
<feature type="compositionally biased region" description="Polar residues" evidence="1">
    <location>
        <begin position="320"/>
        <end position="341"/>
    </location>
</feature>
<feature type="compositionally biased region" description="Polar residues" evidence="1">
    <location>
        <begin position="368"/>
        <end position="382"/>
    </location>
</feature>
<feature type="region of interest" description="Disordered" evidence="1">
    <location>
        <begin position="91"/>
        <end position="156"/>
    </location>
</feature>
<feature type="region of interest" description="Disordered" evidence="1">
    <location>
        <begin position="209"/>
        <end position="387"/>
    </location>
</feature>
<evidence type="ECO:0000313" key="3">
    <source>
        <dbReference type="Proteomes" id="UP001141253"/>
    </source>
</evidence>
<feature type="compositionally biased region" description="Basic and acidic residues" evidence="1">
    <location>
        <begin position="301"/>
        <end position="315"/>
    </location>
</feature>
<feature type="compositionally biased region" description="Polar residues" evidence="1">
    <location>
        <begin position="96"/>
        <end position="108"/>
    </location>
</feature>
<reference evidence="2" key="2">
    <citation type="journal article" date="2023" name="Int. J. Mol. Sci.">
        <title>De Novo Assembly and Annotation of 11 Diverse Shrub Willow (Salix) Genomes Reveals Novel Gene Organization in Sex-Linked Regions.</title>
        <authorList>
            <person name="Hyden B."/>
            <person name="Feng K."/>
            <person name="Yates T.B."/>
            <person name="Jawdy S."/>
            <person name="Cereghino C."/>
            <person name="Smart L.B."/>
            <person name="Muchero W."/>
        </authorList>
    </citation>
    <scope>NUCLEOTIDE SEQUENCE</scope>
    <source>
        <tissue evidence="2">Shoot tip</tissue>
    </source>
</reference>
<gene>
    <name evidence="2" type="ORF">OIU77_009453</name>
</gene>
<sequence>MIHGVGDFYYTHSLSFNCLQVLHFIVFVLSCPKPFQSIPCSSFCCFHWKAKAHQRLILEPIPAICESFHHFLNFSVMGCCVSTDNDEPSKLKKQQHFQAGSESLKQTKSPPPSLYQEETVKEVLSETPRPKPPQNPVKTPHQETDLQQPEVHKKERIHIDPSFLDEIKVHENKFRNREKISREEVHHQGQIFEQDESDVCSLSYSESISTTTTMTNNNDRRDYCDDESEVKQRVSRSPLPPRKQVSGELGPRKDRVVGRSPTRRTTEQSPSKRNGAVKRGPVRAVQGREMGSGQVGSRRVLRPDLNRRDPGEASARRSRSPATNRSLMGRSPSTKRTNQSPGRVRKDPNESGGGGGQKDNDMEAKRPATNNSDDNGTPNESLENPLVSLECFIFL</sequence>
<dbReference type="Proteomes" id="UP001141253">
    <property type="component" value="Chromosome 11"/>
</dbReference>
<comment type="caution">
    <text evidence="2">The sequence shown here is derived from an EMBL/GenBank/DDBJ whole genome shotgun (WGS) entry which is preliminary data.</text>
</comment>
<name>A0ABQ9AFL5_9ROSI</name>
<dbReference type="PANTHER" id="PTHR33871">
    <property type="entry name" value="OS05G0503100 PROTEIN-RELATED"/>
    <property type="match status" value="1"/>
</dbReference>
<accession>A0ABQ9AFL5</accession>
<evidence type="ECO:0000313" key="2">
    <source>
        <dbReference type="EMBL" id="KAJ6333587.1"/>
    </source>
</evidence>
<dbReference type="PANTHER" id="PTHR33871:SF1">
    <property type="entry name" value="OS05G0503100 PROTEIN"/>
    <property type="match status" value="1"/>
</dbReference>
<organism evidence="2 3">
    <name type="scientific">Salix suchowensis</name>
    <dbReference type="NCBI Taxonomy" id="1278906"/>
    <lineage>
        <taxon>Eukaryota</taxon>
        <taxon>Viridiplantae</taxon>
        <taxon>Streptophyta</taxon>
        <taxon>Embryophyta</taxon>
        <taxon>Tracheophyta</taxon>
        <taxon>Spermatophyta</taxon>
        <taxon>Magnoliopsida</taxon>
        <taxon>eudicotyledons</taxon>
        <taxon>Gunneridae</taxon>
        <taxon>Pentapetalae</taxon>
        <taxon>rosids</taxon>
        <taxon>fabids</taxon>
        <taxon>Malpighiales</taxon>
        <taxon>Salicaceae</taxon>
        <taxon>Saliceae</taxon>
        <taxon>Salix</taxon>
    </lineage>
</organism>
<evidence type="ECO:0000256" key="1">
    <source>
        <dbReference type="SAM" id="MobiDB-lite"/>
    </source>
</evidence>
<protein>
    <submittedName>
        <fullName evidence="2">Uncharacterized protein</fullName>
    </submittedName>
</protein>
<keyword evidence="3" id="KW-1185">Reference proteome</keyword>